<evidence type="ECO:0000313" key="8">
    <source>
        <dbReference type="EMBL" id="AOM82426.1"/>
    </source>
</evidence>
<dbReference type="RefSeq" id="WP_069364518.1">
    <property type="nucleotide sequence ID" value="NZ_CP012502.1"/>
</dbReference>
<dbReference type="CDD" id="cd17325">
    <property type="entry name" value="MFS_MdtG_SLC18_like"/>
    <property type="match status" value="1"/>
</dbReference>
<feature type="transmembrane region" description="Helical" evidence="6">
    <location>
        <begin position="282"/>
        <end position="305"/>
    </location>
</feature>
<evidence type="ECO:0000256" key="3">
    <source>
        <dbReference type="ARBA" id="ARBA00022692"/>
    </source>
</evidence>
<dbReference type="EMBL" id="CP012502">
    <property type="protein sequence ID" value="AOM82426.1"/>
    <property type="molecule type" value="Genomic_DNA"/>
</dbReference>
<dbReference type="GO" id="GO:0022857">
    <property type="term" value="F:transmembrane transporter activity"/>
    <property type="evidence" value="ECO:0007669"/>
    <property type="project" value="InterPro"/>
</dbReference>
<dbReference type="PATRIC" id="fig|632773.3.peg.1123"/>
<dbReference type="GO" id="GO:0005886">
    <property type="term" value="C:plasma membrane"/>
    <property type="evidence" value="ECO:0007669"/>
    <property type="project" value="UniProtKB-SubCell"/>
</dbReference>
<name>A0A1D7QTT3_9BACI</name>
<feature type="transmembrane region" description="Helical" evidence="6">
    <location>
        <begin position="243"/>
        <end position="261"/>
    </location>
</feature>
<dbReference type="AlphaFoldDB" id="A0A1D7QTT3"/>
<dbReference type="KEGG" id="bbev:BBEV_1057"/>
<dbReference type="Pfam" id="PF07690">
    <property type="entry name" value="MFS_1"/>
    <property type="match status" value="1"/>
</dbReference>
<dbReference type="PANTHER" id="PTHR23504">
    <property type="entry name" value="MAJOR FACILITATOR SUPERFAMILY DOMAIN-CONTAINING PROTEIN 10"/>
    <property type="match status" value="1"/>
</dbReference>
<keyword evidence="4 6" id="KW-1133">Transmembrane helix</keyword>
<sequence>MKKTLLIVVFIQFIVYAGFGMVIPVMPEIVTELSGIAGHIGGMLAIYSVASFITSPSWGALADRKGRRLVLIIGLIGYAVGFFIFAIFIDSLMMMYLSRFVSGIFAGALYAAAMSTLSDISDDTTRNRNLGLAGMAIGLGFIFGPATGGLLSLVSLAAPFYLAGTLMLLLVPIVLITVKDAYWVPVVEVDKSRLLPKLELPDAGLLKLLLFMSFTASFLLTGLESVFQVFGIDQIAMTPAEMGLLFFIGGTALAIVQGGFLRKIKTGKEYIWITVGQVMSGLAFVLMVVHFNLILAGVYLILFIVGNAMIRTLSLSLITRASGNRSGYASGLQFSADSLGRIFGPLVFAFTYDVLSGTIFLIAGGISFILIIVILFNRSRLAQIEAA</sequence>
<proteinExistence type="predicted"/>
<keyword evidence="2" id="KW-0813">Transport</keyword>
<reference evidence="8 9" key="1">
    <citation type="submission" date="2015-08" db="EMBL/GenBank/DDBJ databases">
        <title>The complete genome sequence of Bacillus beveridgei MLTeJB.</title>
        <authorList>
            <person name="Hanson T.E."/>
            <person name="Mesa C."/>
            <person name="Basesman S.M."/>
            <person name="Oremland R.S."/>
        </authorList>
    </citation>
    <scope>NUCLEOTIDE SEQUENCE [LARGE SCALE GENOMIC DNA]</scope>
    <source>
        <strain evidence="8 9">MLTeJB</strain>
    </source>
</reference>
<feature type="transmembrane region" description="Helical" evidence="6">
    <location>
        <begin position="205"/>
        <end position="223"/>
    </location>
</feature>
<dbReference type="InterPro" id="IPR036259">
    <property type="entry name" value="MFS_trans_sf"/>
</dbReference>
<dbReference type="Proteomes" id="UP000094463">
    <property type="component" value="Chromosome"/>
</dbReference>
<keyword evidence="9" id="KW-1185">Reference proteome</keyword>
<protein>
    <submittedName>
        <fullName evidence="8">Quinolone resistance protein norA</fullName>
    </submittedName>
</protein>
<evidence type="ECO:0000259" key="7">
    <source>
        <dbReference type="PROSITE" id="PS50850"/>
    </source>
</evidence>
<evidence type="ECO:0000256" key="6">
    <source>
        <dbReference type="SAM" id="Phobius"/>
    </source>
</evidence>
<dbReference type="PROSITE" id="PS50850">
    <property type="entry name" value="MFS"/>
    <property type="match status" value="1"/>
</dbReference>
<evidence type="ECO:0000256" key="1">
    <source>
        <dbReference type="ARBA" id="ARBA00004651"/>
    </source>
</evidence>
<dbReference type="InterPro" id="IPR001958">
    <property type="entry name" value="Tet-R_TetA/multi-R_MdtG-like"/>
</dbReference>
<feature type="transmembrane region" description="Helical" evidence="6">
    <location>
        <begin position="160"/>
        <end position="184"/>
    </location>
</feature>
<dbReference type="InterPro" id="IPR011701">
    <property type="entry name" value="MFS"/>
</dbReference>
<gene>
    <name evidence="8" type="primary">norA</name>
    <name evidence="8" type="ORF">BBEV_1057</name>
</gene>
<dbReference type="PANTHER" id="PTHR23504:SF15">
    <property type="entry name" value="MAJOR FACILITATOR SUPERFAMILY (MFS) PROFILE DOMAIN-CONTAINING PROTEIN"/>
    <property type="match status" value="1"/>
</dbReference>
<comment type="subcellular location">
    <subcellularLocation>
        <location evidence="1">Cell membrane</location>
        <topology evidence="1">Multi-pass membrane protein</topology>
    </subcellularLocation>
</comment>
<evidence type="ECO:0000256" key="4">
    <source>
        <dbReference type="ARBA" id="ARBA00022989"/>
    </source>
</evidence>
<dbReference type="Gene3D" id="1.20.1250.20">
    <property type="entry name" value="MFS general substrate transporter like domains"/>
    <property type="match status" value="1"/>
</dbReference>
<feature type="transmembrane region" description="Helical" evidence="6">
    <location>
        <begin position="36"/>
        <end position="57"/>
    </location>
</feature>
<feature type="transmembrane region" description="Helical" evidence="6">
    <location>
        <begin position="130"/>
        <end position="154"/>
    </location>
</feature>
<feature type="transmembrane region" description="Helical" evidence="6">
    <location>
        <begin position="69"/>
        <end position="89"/>
    </location>
</feature>
<feature type="transmembrane region" description="Helical" evidence="6">
    <location>
        <begin position="95"/>
        <end position="118"/>
    </location>
</feature>
<dbReference type="InterPro" id="IPR020846">
    <property type="entry name" value="MFS_dom"/>
</dbReference>
<accession>A0A1D7QTT3</accession>
<feature type="domain" description="Major facilitator superfamily (MFS) profile" evidence="7">
    <location>
        <begin position="4"/>
        <end position="382"/>
    </location>
</feature>
<organism evidence="8 9">
    <name type="scientific">Salisediminibacterium beveridgei</name>
    <dbReference type="NCBI Taxonomy" id="632773"/>
    <lineage>
        <taxon>Bacteria</taxon>
        <taxon>Bacillati</taxon>
        <taxon>Bacillota</taxon>
        <taxon>Bacilli</taxon>
        <taxon>Bacillales</taxon>
        <taxon>Bacillaceae</taxon>
        <taxon>Salisediminibacterium</taxon>
    </lineage>
</organism>
<dbReference type="PRINTS" id="PR01035">
    <property type="entry name" value="TCRTETA"/>
</dbReference>
<evidence type="ECO:0000313" key="9">
    <source>
        <dbReference type="Proteomes" id="UP000094463"/>
    </source>
</evidence>
<feature type="transmembrane region" description="Helical" evidence="6">
    <location>
        <begin position="354"/>
        <end position="376"/>
    </location>
</feature>
<evidence type="ECO:0000256" key="2">
    <source>
        <dbReference type="ARBA" id="ARBA00022448"/>
    </source>
</evidence>
<keyword evidence="5 6" id="KW-0472">Membrane</keyword>
<dbReference type="SUPFAM" id="SSF103473">
    <property type="entry name" value="MFS general substrate transporter"/>
    <property type="match status" value="1"/>
</dbReference>
<dbReference type="STRING" id="632773.BBEV_1057"/>
<evidence type="ECO:0000256" key="5">
    <source>
        <dbReference type="ARBA" id="ARBA00023136"/>
    </source>
</evidence>
<keyword evidence="3 6" id="KW-0812">Transmembrane</keyword>